<dbReference type="Proteomes" id="UP000184231">
    <property type="component" value="Unassembled WGS sequence"/>
</dbReference>
<name>A0A1M6EAN1_9FLAO</name>
<accession>A0A1M6EAN1</accession>
<evidence type="ECO:0000313" key="3">
    <source>
        <dbReference type="Proteomes" id="UP000184231"/>
    </source>
</evidence>
<reference evidence="2 3" key="1">
    <citation type="submission" date="2016-11" db="EMBL/GenBank/DDBJ databases">
        <authorList>
            <person name="Jaros S."/>
            <person name="Januszkiewicz K."/>
            <person name="Wedrychowicz H."/>
        </authorList>
    </citation>
    <scope>NUCLEOTIDE SEQUENCE [LARGE SCALE GENOMIC DNA]</scope>
    <source>
        <strain evidence="2 3">CGMCC 1.8863</strain>
    </source>
</reference>
<feature type="signal peptide" evidence="1">
    <location>
        <begin position="1"/>
        <end position="21"/>
    </location>
</feature>
<dbReference type="EMBL" id="FQYX01000006">
    <property type="protein sequence ID" value="SHI82532.1"/>
    <property type="molecule type" value="Genomic_DNA"/>
</dbReference>
<dbReference type="RefSeq" id="WP_072763810.1">
    <property type="nucleotide sequence ID" value="NZ_FQYX01000006.1"/>
</dbReference>
<keyword evidence="1" id="KW-0732">Signal</keyword>
<evidence type="ECO:0000313" key="2">
    <source>
        <dbReference type="EMBL" id="SHI82532.1"/>
    </source>
</evidence>
<organism evidence="2 3">
    <name type="scientific">Arenibacter nanhaiticus</name>
    <dbReference type="NCBI Taxonomy" id="558155"/>
    <lineage>
        <taxon>Bacteria</taxon>
        <taxon>Pseudomonadati</taxon>
        <taxon>Bacteroidota</taxon>
        <taxon>Flavobacteriia</taxon>
        <taxon>Flavobacteriales</taxon>
        <taxon>Flavobacteriaceae</taxon>
        <taxon>Arenibacter</taxon>
    </lineage>
</organism>
<dbReference type="AlphaFoldDB" id="A0A1M6EAN1"/>
<gene>
    <name evidence="2" type="ORF">SAMN04487911_10689</name>
</gene>
<evidence type="ECO:0000256" key="1">
    <source>
        <dbReference type="SAM" id="SignalP"/>
    </source>
</evidence>
<proteinExistence type="predicted"/>
<feature type="chain" id="PRO_5009917008" evidence="1">
    <location>
        <begin position="22"/>
        <end position="147"/>
    </location>
</feature>
<keyword evidence="3" id="KW-1185">Reference proteome</keyword>
<protein>
    <submittedName>
        <fullName evidence="2">Uncharacterized protein</fullName>
    </submittedName>
</protein>
<dbReference type="OrthoDB" id="1203055at2"/>
<sequence>MKRLHFLLTTAFVVMSFGLTAQETEAGSEEKLSYYEKRAREDAQFEQSQKLENEKEEEEFWEDQKEYEKKLKKRDRKAYKAYMKGKRDAYAEHEQHCDSHCHHSSRYHYHASFYYHGHDHYEYRRSPRRTSVRTNVGIGLPSIRVGL</sequence>